<name>A0A8R1ER82_CAEJA</name>
<dbReference type="Gene3D" id="2.60.120.290">
    <property type="entry name" value="Spermadhesin, CUB domain"/>
    <property type="match status" value="1"/>
</dbReference>
<evidence type="ECO:0000259" key="3">
    <source>
        <dbReference type="PROSITE" id="PS01180"/>
    </source>
</evidence>
<dbReference type="SUPFAM" id="SSF49854">
    <property type="entry name" value="Spermadhesin, CUB domain"/>
    <property type="match status" value="1"/>
</dbReference>
<feature type="domain" description="CUB" evidence="3">
    <location>
        <begin position="67"/>
        <end position="177"/>
    </location>
</feature>
<dbReference type="GO" id="GO:0005886">
    <property type="term" value="C:plasma membrane"/>
    <property type="evidence" value="ECO:0007669"/>
    <property type="project" value="TreeGrafter"/>
</dbReference>
<protein>
    <submittedName>
        <fullName evidence="4">CUB domain-containing protein</fullName>
    </submittedName>
</protein>
<evidence type="ECO:0000256" key="2">
    <source>
        <dbReference type="PROSITE-ProRule" id="PRU00059"/>
    </source>
</evidence>
<keyword evidence="5" id="KW-1185">Reference proteome</keyword>
<keyword evidence="1" id="KW-1015">Disulfide bond</keyword>
<dbReference type="PANTHER" id="PTHR47537:SF2">
    <property type="entry name" value="CUBILIN"/>
    <property type="match status" value="1"/>
</dbReference>
<organism evidence="4 5">
    <name type="scientific">Caenorhabditis japonica</name>
    <dbReference type="NCBI Taxonomy" id="281687"/>
    <lineage>
        <taxon>Eukaryota</taxon>
        <taxon>Metazoa</taxon>
        <taxon>Ecdysozoa</taxon>
        <taxon>Nematoda</taxon>
        <taxon>Chromadorea</taxon>
        <taxon>Rhabditida</taxon>
        <taxon>Rhabditina</taxon>
        <taxon>Rhabditomorpha</taxon>
        <taxon>Rhabditoidea</taxon>
        <taxon>Rhabditidae</taxon>
        <taxon>Peloderinae</taxon>
        <taxon>Caenorhabditis</taxon>
    </lineage>
</organism>
<dbReference type="InterPro" id="IPR053207">
    <property type="entry name" value="Non-NMDA_GluR_Accessory"/>
</dbReference>
<evidence type="ECO:0000313" key="5">
    <source>
        <dbReference type="Proteomes" id="UP000005237"/>
    </source>
</evidence>
<evidence type="ECO:0000313" key="4">
    <source>
        <dbReference type="EnsemblMetazoa" id="CJA41125c.1"/>
    </source>
</evidence>
<dbReference type="SMART" id="SM00042">
    <property type="entry name" value="CUB"/>
    <property type="match status" value="1"/>
</dbReference>
<reference evidence="4" key="2">
    <citation type="submission" date="2022-06" db="UniProtKB">
        <authorList>
            <consortium name="EnsemblMetazoa"/>
        </authorList>
    </citation>
    <scope>IDENTIFICATION</scope>
    <source>
        <strain evidence="4">DF5081</strain>
    </source>
</reference>
<dbReference type="EnsemblMetazoa" id="CJA41125c.1">
    <property type="protein sequence ID" value="CJA41125c.1"/>
    <property type="gene ID" value="WBGene00216973"/>
</dbReference>
<dbReference type="PANTHER" id="PTHR47537">
    <property type="entry name" value="CUBILIN"/>
    <property type="match status" value="1"/>
</dbReference>
<evidence type="ECO:0000256" key="1">
    <source>
        <dbReference type="ARBA" id="ARBA00023157"/>
    </source>
</evidence>
<dbReference type="Proteomes" id="UP000005237">
    <property type="component" value="Unassembled WGS sequence"/>
</dbReference>
<dbReference type="InterPro" id="IPR035914">
    <property type="entry name" value="Sperma_CUB_dom_sf"/>
</dbReference>
<dbReference type="CDD" id="cd00041">
    <property type="entry name" value="CUB"/>
    <property type="match status" value="1"/>
</dbReference>
<dbReference type="InterPro" id="IPR000859">
    <property type="entry name" value="CUB_dom"/>
</dbReference>
<proteinExistence type="predicted"/>
<reference evidence="5" key="1">
    <citation type="submission" date="2010-08" db="EMBL/GenBank/DDBJ databases">
        <authorList>
            <consortium name="Caenorhabditis japonica Sequencing Consortium"/>
            <person name="Wilson R.K."/>
        </authorList>
    </citation>
    <scope>NUCLEOTIDE SEQUENCE [LARGE SCALE GENOMIC DNA]</scope>
    <source>
        <strain evidence="5">DF5081</strain>
    </source>
</reference>
<sequence length="207" mass="23325">MLFDHSSDGLIEFDERADFEFCGKEILEQHFLLQITSGKEASRGFQGSFLAIPKKNFTNEAVEMAECSYRVEKQKAIIYSPSYPYFYPSKVNCTYHIPQRKGFQIIVNSLVMDIGRDAVLQIFESVEGQFEKRLIEMVTSSQKLVYVSSTSSLLIYFSAGSNDVERAVGFVIELQYSNAVWRSQSPGELVGLGRGGRAGHTQDTTTR</sequence>
<comment type="caution">
    <text evidence="2">Lacks conserved residue(s) required for the propagation of feature annotation.</text>
</comment>
<accession>A0A8R1ER82</accession>
<dbReference type="PROSITE" id="PS01180">
    <property type="entry name" value="CUB"/>
    <property type="match status" value="1"/>
</dbReference>
<dbReference type="Pfam" id="PF00431">
    <property type="entry name" value="CUB"/>
    <property type="match status" value="1"/>
</dbReference>
<dbReference type="AlphaFoldDB" id="A0A8R1ER82"/>